<dbReference type="EMBL" id="JAYFSI010000022">
    <property type="protein sequence ID" value="MEA5367389.1"/>
    <property type="molecule type" value="Genomic_DNA"/>
</dbReference>
<reference evidence="2 3" key="1">
    <citation type="submission" date="2023-12" db="EMBL/GenBank/DDBJ databases">
        <title>Amycolatopsis sp. V23-08.</title>
        <authorList>
            <person name="Somphong A."/>
        </authorList>
    </citation>
    <scope>NUCLEOTIDE SEQUENCE [LARGE SCALE GENOMIC DNA]</scope>
    <source>
        <strain evidence="2 3">V23-08</strain>
    </source>
</reference>
<evidence type="ECO:0000256" key="1">
    <source>
        <dbReference type="SAM" id="MobiDB-lite"/>
    </source>
</evidence>
<organism evidence="2 3">
    <name type="scientific">Amycolatopsis heterodermiae</name>
    <dbReference type="NCBI Taxonomy" id="3110235"/>
    <lineage>
        <taxon>Bacteria</taxon>
        <taxon>Bacillati</taxon>
        <taxon>Actinomycetota</taxon>
        <taxon>Actinomycetes</taxon>
        <taxon>Pseudonocardiales</taxon>
        <taxon>Pseudonocardiaceae</taxon>
        <taxon>Amycolatopsis</taxon>
    </lineage>
</organism>
<proteinExistence type="predicted"/>
<name>A0ABU5RP66_9PSEU</name>
<dbReference type="SUPFAM" id="SSF53822">
    <property type="entry name" value="Periplasmic binding protein-like I"/>
    <property type="match status" value="1"/>
</dbReference>
<accession>A0ABU5RP66</accession>
<dbReference type="Proteomes" id="UP001304298">
    <property type="component" value="Unassembled WGS sequence"/>
</dbReference>
<dbReference type="Gene3D" id="3.40.50.2300">
    <property type="match status" value="1"/>
</dbReference>
<feature type="region of interest" description="Disordered" evidence="1">
    <location>
        <begin position="72"/>
        <end position="92"/>
    </location>
</feature>
<protein>
    <submittedName>
        <fullName evidence="2">Uncharacterized protein</fullName>
    </submittedName>
</protein>
<comment type="caution">
    <text evidence="2">The sequence shown here is derived from an EMBL/GenBank/DDBJ whole genome shotgun (WGS) entry which is preliminary data.</text>
</comment>
<gene>
    <name evidence="2" type="ORF">VA596_48215</name>
</gene>
<sequence>MAVDAVDALLVAPSAATRATVVIGIDGVLEARTLIDTGSSPLRATVVQDTHRLAVGAVDLLVKRPADLEQDRNCQAGQGLSTPKGADVREPT</sequence>
<dbReference type="InterPro" id="IPR028082">
    <property type="entry name" value="Peripla_BP_I"/>
</dbReference>
<evidence type="ECO:0000313" key="2">
    <source>
        <dbReference type="EMBL" id="MEA5367389.1"/>
    </source>
</evidence>
<evidence type="ECO:0000313" key="3">
    <source>
        <dbReference type="Proteomes" id="UP001304298"/>
    </source>
</evidence>
<dbReference type="RefSeq" id="WP_323337352.1">
    <property type="nucleotide sequence ID" value="NZ_JAYFSI010000022.1"/>
</dbReference>
<keyword evidence="3" id="KW-1185">Reference proteome</keyword>